<dbReference type="PROSITE" id="PS00116">
    <property type="entry name" value="DNA_POLYMERASE_B"/>
    <property type="match status" value="1"/>
</dbReference>
<dbReference type="KEGG" id="sre:PTSG_09417"/>
<evidence type="ECO:0000259" key="15">
    <source>
        <dbReference type="Pfam" id="PF03104"/>
    </source>
</evidence>
<dbReference type="Gene3D" id="3.90.1600.10">
    <property type="entry name" value="Palm domain of DNA polymerase"/>
    <property type="match status" value="1"/>
</dbReference>
<keyword evidence="5 12" id="KW-0235">DNA replication</keyword>
<keyword evidence="10 12" id="KW-0238">DNA-binding</keyword>
<dbReference type="InterPro" id="IPR045846">
    <property type="entry name" value="POLBc_alpha"/>
</dbReference>
<evidence type="ECO:0000313" key="18">
    <source>
        <dbReference type="EMBL" id="EGD78351.1"/>
    </source>
</evidence>
<dbReference type="InParanoid" id="F2UMK2"/>
<dbReference type="InterPro" id="IPR036397">
    <property type="entry name" value="RNaseH_sf"/>
</dbReference>
<evidence type="ECO:0000256" key="12">
    <source>
        <dbReference type="RuleBase" id="RU000442"/>
    </source>
</evidence>
<keyword evidence="4 12" id="KW-0548">Nucleotidyltransferase</keyword>
<comment type="catalytic activity">
    <reaction evidence="12">
        <text>DNA(n) + a 2'-deoxyribonucleoside 5'-triphosphate = DNA(n+1) + diphosphate</text>
        <dbReference type="Rhea" id="RHEA:22508"/>
        <dbReference type="Rhea" id="RHEA-COMP:17339"/>
        <dbReference type="Rhea" id="RHEA-COMP:17340"/>
        <dbReference type="ChEBI" id="CHEBI:33019"/>
        <dbReference type="ChEBI" id="CHEBI:61560"/>
        <dbReference type="ChEBI" id="CHEBI:173112"/>
        <dbReference type="EC" id="2.7.7.7"/>
    </reaction>
</comment>
<evidence type="ECO:0000259" key="17">
    <source>
        <dbReference type="Pfam" id="PF12254"/>
    </source>
</evidence>
<proteinExistence type="inferred from homology"/>
<dbReference type="InterPro" id="IPR012337">
    <property type="entry name" value="RNaseH-like_sf"/>
</dbReference>
<dbReference type="SMART" id="SM00486">
    <property type="entry name" value="POLBc"/>
    <property type="match status" value="1"/>
</dbReference>
<dbReference type="RefSeq" id="XP_004989674.1">
    <property type="nucleotide sequence ID" value="XM_004989617.1"/>
</dbReference>
<evidence type="ECO:0000256" key="4">
    <source>
        <dbReference type="ARBA" id="ARBA00022695"/>
    </source>
</evidence>
<protein>
    <recommendedName>
        <fullName evidence="12">DNA polymerase</fullName>
        <ecNumber evidence="12">2.7.7.7</ecNumber>
    </recommendedName>
</protein>
<name>F2UMK2_SALR5</name>
<evidence type="ECO:0000256" key="11">
    <source>
        <dbReference type="ARBA" id="ARBA00023242"/>
    </source>
</evidence>
<dbReference type="InterPro" id="IPR038256">
    <property type="entry name" value="Pol_alpha_znc_sf"/>
</dbReference>
<accession>F2UMK2</accession>
<feature type="compositionally biased region" description="Polar residues" evidence="13">
    <location>
        <begin position="317"/>
        <end position="337"/>
    </location>
</feature>
<keyword evidence="19" id="KW-1185">Reference proteome</keyword>
<comment type="similarity">
    <text evidence="2 12">Belongs to the DNA polymerase type-B family.</text>
</comment>
<dbReference type="GO" id="GO:0003688">
    <property type="term" value="F:DNA replication origin binding"/>
    <property type="evidence" value="ECO:0007669"/>
    <property type="project" value="TreeGrafter"/>
</dbReference>
<feature type="domain" description="Zinc finger DNA-directed DNA polymerase family B alpha" evidence="16">
    <location>
        <begin position="1343"/>
        <end position="1528"/>
    </location>
</feature>
<keyword evidence="8" id="KW-0862">Zinc</keyword>
<gene>
    <name evidence="18" type="ORF">PTSG_09417</name>
</gene>
<dbReference type="GO" id="GO:1902975">
    <property type="term" value="P:mitotic DNA replication initiation"/>
    <property type="evidence" value="ECO:0007669"/>
    <property type="project" value="InterPro"/>
</dbReference>
<dbReference type="FunFam" id="1.10.287.690:FF:000003">
    <property type="entry name" value="DNA polymerase"/>
    <property type="match status" value="1"/>
</dbReference>
<dbReference type="InterPro" id="IPR017964">
    <property type="entry name" value="DNA-dir_DNA_pol_B_CS"/>
</dbReference>
<dbReference type="Gene3D" id="1.10.132.60">
    <property type="entry name" value="DNA polymerase family B, C-terminal domain"/>
    <property type="match status" value="1"/>
</dbReference>
<feature type="region of interest" description="Disordered" evidence="13">
    <location>
        <begin position="229"/>
        <end position="388"/>
    </location>
</feature>
<dbReference type="Pfam" id="PF03104">
    <property type="entry name" value="DNA_pol_B_exo1"/>
    <property type="match status" value="1"/>
</dbReference>
<dbReference type="InterPro" id="IPR023211">
    <property type="entry name" value="DNA_pol_palm_dom_sf"/>
</dbReference>
<dbReference type="InterPro" id="IPR006133">
    <property type="entry name" value="DNA-dir_DNA_pol_B_exonuc"/>
</dbReference>
<keyword evidence="7" id="KW-0863">Zinc-finger</keyword>
<feature type="compositionally biased region" description="Acidic residues" evidence="13">
    <location>
        <begin position="281"/>
        <end position="298"/>
    </location>
</feature>
<dbReference type="OrthoDB" id="6755010at2759"/>
<dbReference type="GO" id="GO:0006273">
    <property type="term" value="P:lagging strand elongation"/>
    <property type="evidence" value="ECO:0007669"/>
    <property type="project" value="TreeGrafter"/>
</dbReference>
<dbReference type="GeneID" id="16070225"/>
<feature type="domain" description="DNA-directed DNA polymerase family B exonuclease" evidence="15">
    <location>
        <begin position="593"/>
        <end position="795"/>
    </location>
</feature>
<dbReference type="GO" id="GO:0033554">
    <property type="term" value="P:cellular response to stress"/>
    <property type="evidence" value="ECO:0007669"/>
    <property type="project" value="UniProtKB-ARBA"/>
</dbReference>
<dbReference type="GO" id="GO:0006272">
    <property type="term" value="P:leading strand elongation"/>
    <property type="evidence" value="ECO:0007669"/>
    <property type="project" value="TreeGrafter"/>
</dbReference>
<keyword evidence="9 12" id="KW-0239">DNA-directed DNA polymerase</keyword>
<feature type="compositionally biased region" description="Basic and acidic residues" evidence="13">
    <location>
        <begin position="892"/>
        <end position="915"/>
    </location>
</feature>
<evidence type="ECO:0000256" key="13">
    <source>
        <dbReference type="SAM" id="MobiDB-lite"/>
    </source>
</evidence>
<dbReference type="GO" id="GO:0008270">
    <property type="term" value="F:zinc ion binding"/>
    <property type="evidence" value="ECO:0007669"/>
    <property type="project" value="UniProtKB-KW"/>
</dbReference>
<keyword evidence="3 12" id="KW-0808">Transferase</keyword>
<evidence type="ECO:0000256" key="1">
    <source>
        <dbReference type="ARBA" id="ARBA00004123"/>
    </source>
</evidence>
<dbReference type="Gene3D" id="2.40.50.730">
    <property type="match status" value="1"/>
</dbReference>
<organism evidence="18 19">
    <name type="scientific">Salpingoeca rosetta (strain ATCC 50818 / BSB-021)</name>
    <dbReference type="NCBI Taxonomy" id="946362"/>
    <lineage>
        <taxon>Eukaryota</taxon>
        <taxon>Choanoflagellata</taxon>
        <taxon>Craspedida</taxon>
        <taxon>Salpingoecidae</taxon>
        <taxon>Salpingoeca</taxon>
    </lineage>
</organism>
<comment type="subcellular location">
    <subcellularLocation>
        <location evidence="1">Nucleus</location>
    </subcellularLocation>
</comment>
<dbReference type="InterPro" id="IPR015088">
    <property type="entry name" value="Znf_DNA-dir_DNA_pol_B_alpha"/>
</dbReference>
<evidence type="ECO:0000256" key="8">
    <source>
        <dbReference type="ARBA" id="ARBA00022833"/>
    </source>
</evidence>
<dbReference type="SUPFAM" id="SSF56672">
    <property type="entry name" value="DNA/RNA polymerases"/>
    <property type="match status" value="1"/>
</dbReference>
<evidence type="ECO:0000259" key="16">
    <source>
        <dbReference type="Pfam" id="PF08996"/>
    </source>
</evidence>
<dbReference type="CDD" id="cd05776">
    <property type="entry name" value="DNA_polB_alpha_exo"/>
    <property type="match status" value="1"/>
</dbReference>
<evidence type="ECO:0000256" key="9">
    <source>
        <dbReference type="ARBA" id="ARBA00022932"/>
    </source>
</evidence>
<sequence>MAEETANMDALDMAEKGLLNLDELDEGRTRSSRRDKLKQKRDATRAAFKMDRNALLDDGDDDLYDEVDDDAYEQHRRQQLQHADFIVDDGDGDYGGYYDDGRDIMEDDDEVFNAQYSNAARKARRGPRGPTGPRKKKAPKKASRAANLFSSGKGARLGAAVVKMSHATRPLGEDKLLAEVMGETGMDGDGEDDDVLQMLKARRNAKKNKSLAHIALHGSVDAAHDVFMKGELPHDDEDDDNDDGADTKKRSKRSAAAKTTPAAAGGKPAPKSLEAMGEPPLDIDDMNDNNDDDDDDDGVGGGGGMDAEPMESPEGRASTQEWSSATTPSPSKKNSSAGAAKQPALAVVDINMDEDGDDDDDDDDGDDDVMQDQAANSTKPKSKGGDYLKVSKPMEIEEEATKPAWSSTPVDTHKDVKLDLKAPPLDDYEGEQVLHFYWLDAYELPFDNKSGAVYLFGKVFVESVSEYVSCCVTVRGLERNLFVLPREFKVDAQGNDTTEKVEMGDVFEEVDTLLSRRGISTRLAKPVERNYAFEEKGVPANAEFLKIKYPARLGSSLVAHMHNNVHTTTHTRAPSHAPAHTHARVPAHTLPVAHTRVEIDDPKLVSKVQDPPEAPPLTVLSLSMQTRHDRKTHQNEILSLVGLVCSNVQLDGKTENIDKNLSHFSLIRKLQDQPFPFDFEPTIMQKKRGTKRFPNERALLSFFLTRVFNTDPDVIVGHNLFGMGLDVLMHRLKQHNIPQWSRIGRLKRKRMPNLQAGLGHRKNLAATRDALSGRLLLDVQHSSRELIRQVSYGLTDLVHNQLGMKRTEIEQEQIPRMYGNTADLIQLVDHTERDAYYSLQLMFKLQILPLMKQITNITGGLMSRTLTRGRSDRNEFLLCHEFHRRKYIVPDVPERNSGKNKKDSDDGGDGKESASSRRKPKYAGGLVLEPKRGFYDNYILLLDFNSLYPSIIQEYNLCFTTVKRDHLSDDMEDSFAEIPDETADKGILPRILKTLIAKRKQVKALIKAETNPARLAEYDIRQKALKLTANSMYGCLGFVGSRFYAKPIAELITTKGREILQNTVDLAQNKMNLDVIYGDTDSIMINTRSRDYKETRQIGHRVKKEVNALYRELEIDIDGVYKTMLLLKKKKYAALTIVENKDGTFRTERETKGLDIVRRDWCGLAHRIGNIILNKILTQEQGQRDKLVEECHEELHKVGESAREGTIPLEEYIIHKSLTKDPNQYPDAKNQPHVQVALRMRANGKSIKQHDTIPYIICNDGSELPATQRAYHPDDVRKKDNLQVDVDYYLKSQVHPVVSRMLEPIEGTDNAQVAECLGLDASSFRRQYEATDLDDDMSFSLSTQLTDEERFKTASPLTVVCRQCNHESTFAGVFRLSEQGDVRLGLQCANAGCTAMYPVNYLKNRVSLEARKAIHEYYTCKLVCSEPECPRHTQGTHQLSVNGARCLEKRCQGTMRKLYSERMLYTQLSFFAHLFNVPHAVQQLPEELQRIGQQTADQYRSQYQDAFVHAEALLNKSARRFVHLGQLFGAIKLSF</sequence>
<dbReference type="Pfam" id="PF08996">
    <property type="entry name" value="zf-DNA_Pol"/>
    <property type="match status" value="1"/>
</dbReference>
<dbReference type="Gene3D" id="3.30.420.10">
    <property type="entry name" value="Ribonuclease H-like superfamily/Ribonuclease H"/>
    <property type="match status" value="1"/>
</dbReference>
<dbReference type="InterPro" id="IPR006172">
    <property type="entry name" value="DNA-dir_DNA_pol_B"/>
</dbReference>
<dbReference type="Gene3D" id="1.10.3200.20">
    <property type="entry name" value="DNA Polymerase alpha, zinc finger"/>
    <property type="match status" value="1"/>
</dbReference>
<dbReference type="STRING" id="946362.F2UMK2"/>
<dbReference type="eggNOG" id="KOG0970">
    <property type="taxonomic scope" value="Eukaryota"/>
</dbReference>
<dbReference type="Pfam" id="PF00136">
    <property type="entry name" value="DNA_pol_B"/>
    <property type="match status" value="1"/>
</dbReference>
<dbReference type="InterPro" id="IPR043502">
    <property type="entry name" value="DNA/RNA_pol_sf"/>
</dbReference>
<feature type="region of interest" description="Disordered" evidence="13">
    <location>
        <begin position="890"/>
        <end position="919"/>
    </location>
</feature>
<dbReference type="GO" id="GO:0003682">
    <property type="term" value="F:chromatin binding"/>
    <property type="evidence" value="ECO:0007669"/>
    <property type="project" value="TreeGrafter"/>
</dbReference>
<feature type="region of interest" description="Disordered" evidence="13">
    <location>
        <begin position="19"/>
        <end position="44"/>
    </location>
</feature>
<evidence type="ECO:0000256" key="6">
    <source>
        <dbReference type="ARBA" id="ARBA00022723"/>
    </source>
</evidence>
<dbReference type="CDD" id="cd05532">
    <property type="entry name" value="POLBc_alpha"/>
    <property type="match status" value="1"/>
</dbReference>
<dbReference type="PANTHER" id="PTHR45861:SF1">
    <property type="entry name" value="DNA POLYMERASE ALPHA CATALYTIC SUBUNIT"/>
    <property type="match status" value="1"/>
</dbReference>
<dbReference type="GO" id="GO:0003697">
    <property type="term" value="F:single-stranded DNA binding"/>
    <property type="evidence" value="ECO:0007669"/>
    <property type="project" value="TreeGrafter"/>
</dbReference>
<keyword evidence="6" id="KW-0479">Metal-binding</keyword>
<dbReference type="EC" id="2.7.7.7" evidence="12"/>
<feature type="compositionally biased region" description="Basic residues" evidence="13">
    <location>
        <begin position="121"/>
        <end position="143"/>
    </location>
</feature>
<dbReference type="NCBIfam" id="TIGR00592">
    <property type="entry name" value="pol2"/>
    <property type="match status" value="1"/>
</dbReference>
<dbReference type="PANTHER" id="PTHR45861">
    <property type="entry name" value="DNA POLYMERASE ALPHA CATALYTIC SUBUNIT"/>
    <property type="match status" value="1"/>
</dbReference>
<keyword evidence="11" id="KW-0539">Nucleus</keyword>
<feature type="compositionally biased region" description="Low complexity" evidence="13">
    <location>
        <begin position="256"/>
        <end position="271"/>
    </location>
</feature>
<evidence type="ECO:0000256" key="3">
    <source>
        <dbReference type="ARBA" id="ARBA00022679"/>
    </source>
</evidence>
<feature type="region of interest" description="Disordered" evidence="13">
    <location>
        <begin position="117"/>
        <end position="146"/>
    </location>
</feature>
<dbReference type="InterPro" id="IPR006134">
    <property type="entry name" value="DNA-dir_DNA_pol_B_multi_dom"/>
</dbReference>
<dbReference type="EMBL" id="GL832982">
    <property type="protein sequence ID" value="EGD78351.1"/>
    <property type="molecule type" value="Genomic_DNA"/>
</dbReference>
<dbReference type="PRINTS" id="PR00106">
    <property type="entry name" value="DNAPOLB"/>
</dbReference>
<dbReference type="OMA" id="MTKMNVG"/>
<dbReference type="Gene3D" id="1.10.287.690">
    <property type="entry name" value="Helix hairpin bin"/>
    <property type="match status" value="1"/>
</dbReference>
<dbReference type="SUPFAM" id="SSF53098">
    <property type="entry name" value="Ribonuclease H-like"/>
    <property type="match status" value="1"/>
</dbReference>
<feature type="domain" description="DNA-directed DNA polymerase family B multifunctional" evidence="14">
    <location>
        <begin position="862"/>
        <end position="1305"/>
    </location>
</feature>
<dbReference type="InterPro" id="IPR042087">
    <property type="entry name" value="DNA_pol_B_thumb"/>
</dbReference>
<evidence type="ECO:0000256" key="5">
    <source>
        <dbReference type="ARBA" id="ARBA00022705"/>
    </source>
</evidence>
<reference evidence="18" key="1">
    <citation type="submission" date="2009-08" db="EMBL/GenBank/DDBJ databases">
        <title>Annotation of Salpingoeca rosetta.</title>
        <authorList>
            <consortium name="The Broad Institute Genome Sequencing Platform"/>
            <person name="Russ C."/>
            <person name="Cuomo C."/>
            <person name="Burger G."/>
            <person name="Gray M.W."/>
            <person name="Holland P.W.H."/>
            <person name="King N."/>
            <person name="Lang F.B.F."/>
            <person name="Roger A.J."/>
            <person name="Ruiz-Trillo I."/>
            <person name="Young S.K."/>
            <person name="Zeng Q."/>
            <person name="Gargeya S."/>
            <person name="Alvarado L."/>
            <person name="Berlin A."/>
            <person name="Chapman S.B."/>
            <person name="Chen Z."/>
            <person name="Freedman E."/>
            <person name="Gellesch M."/>
            <person name="Goldberg J."/>
            <person name="Griggs A."/>
            <person name="Gujja S."/>
            <person name="Heilman E."/>
            <person name="Heiman D."/>
            <person name="Howarth C."/>
            <person name="Mehta T."/>
            <person name="Neiman D."/>
            <person name="Pearson M."/>
            <person name="Roberts A."/>
            <person name="Saif S."/>
            <person name="Shea T."/>
            <person name="Shenoy N."/>
            <person name="Sisk P."/>
            <person name="Stolte C."/>
            <person name="Sykes S."/>
            <person name="White J."/>
            <person name="Yandava C."/>
            <person name="Haas B."/>
            <person name="Nusbaum C."/>
            <person name="Birren B."/>
        </authorList>
    </citation>
    <scope>NUCLEOTIDE SEQUENCE</scope>
    <source>
        <strain evidence="18">ATCC 50818</strain>
    </source>
</reference>
<dbReference type="InterPro" id="IPR024647">
    <property type="entry name" value="DNA_pol_a_cat_su_N"/>
</dbReference>
<dbReference type="Proteomes" id="UP000007799">
    <property type="component" value="Unassembled WGS sequence"/>
</dbReference>
<dbReference type="FunCoup" id="F2UMK2">
    <property type="interactions" value="1705"/>
</dbReference>
<evidence type="ECO:0000313" key="19">
    <source>
        <dbReference type="Proteomes" id="UP000007799"/>
    </source>
</evidence>
<dbReference type="Pfam" id="PF12254">
    <property type="entry name" value="DNA_pol_alpha_N"/>
    <property type="match status" value="1"/>
</dbReference>
<feature type="compositionally biased region" description="Acidic residues" evidence="13">
    <location>
        <begin position="234"/>
        <end position="244"/>
    </location>
</feature>
<evidence type="ECO:0000256" key="7">
    <source>
        <dbReference type="ARBA" id="ARBA00022771"/>
    </source>
</evidence>
<feature type="compositionally biased region" description="Acidic residues" evidence="13">
    <location>
        <begin position="351"/>
        <end position="370"/>
    </location>
</feature>
<feature type="compositionally biased region" description="Basic and acidic residues" evidence="13">
    <location>
        <begin position="26"/>
        <end position="44"/>
    </location>
</feature>
<evidence type="ECO:0000256" key="2">
    <source>
        <dbReference type="ARBA" id="ARBA00005755"/>
    </source>
</evidence>
<dbReference type="FunFam" id="1.10.132.60:FF:000004">
    <property type="entry name" value="DNA polymerase"/>
    <property type="match status" value="1"/>
</dbReference>
<dbReference type="GO" id="GO:0003887">
    <property type="term" value="F:DNA-directed DNA polymerase activity"/>
    <property type="evidence" value="ECO:0007669"/>
    <property type="project" value="UniProtKB-KW"/>
</dbReference>
<evidence type="ECO:0000256" key="10">
    <source>
        <dbReference type="ARBA" id="ARBA00023125"/>
    </source>
</evidence>
<feature type="domain" description="DNA polymerase alpha catalytic subunit N-terminal" evidence="17">
    <location>
        <begin position="36"/>
        <end position="105"/>
    </location>
</feature>
<dbReference type="GO" id="GO:0000166">
    <property type="term" value="F:nucleotide binding"/>
    <property type="evidence" value="ECO:0007669"/>
    <property type="project" value="InterPro"/>
</dbReference>
<evidence type="ECO:0000259" key="14">
    <source>
        <dbReference type="Pfam" id="PF00136"/>
    </source>
</evidence>
<dbReference type="GO" id="GO:0005658">
    <property type="term" value="C:alpha DNA polymerase:primase complex"/>
    <property type="evidence" value="ECO:0007669"/>
    <property type="project" value="TreeGrafter"/>
</dbReference>